<dbReference type="EMBL" id="JARAOO010000006">
    <property type="protein sequence ID" value="KAJ7965813.1"/>
    <property type="molecule type" value="Genomic_DNA"/>
</dbReference>
<organism evidence="9 10">
    <name type="scientific">Quillaja saponaria</name>
    <name type="common">Soap bark tree</name>
    <dbReference type="NCBI Taxonomy" id="32244"/>
    <lineage>
        <taxon>Eukaryota</taxon>
        <taxon>Viridiplantae</taxon>
        <taxon>Streptophyta</taxon>
        <taxon>Embryophyta</taxon>
        <taxon>Tracheophyta</taxon>
        <taxon>Spermatophyta</taxon>
        <taxon>Magnoliopsida</taxon>
        <taxon>eudicotyledons</taxon>
        <taxon>Gunneridae</taxon>
        <taxon>Pentapetalae</taxon>
        <taxon>rosids</taxon>
        <taxon>fabids</taxon>
        <taxon>Fabales</taxon>
        <taxon>Quillajaceae</taxon>
        <taxon>Quillaja</taxon>
    </lineage>
</organism>
<dbReference type="Proteomes" id="UP001163823">
    <property type="component" value="Chromosome 6"/>
</dbReference>
<dbReference type="KEGG" id="qsa:O6P43_015386"/>
<evidence type="ECO:0000256" key="6">
    <source>
        <dbReference type="ARBA" id="ARBA00057729"/>
    </source>
</evidence>
<feature type="compositionally biased region" description="Basic and acidic residues" evidence="7">
    <location>
        <begin position="624"/>
        <end position="634"/>
    </location>
</feature>
<proteinExistence type="inferred from homology"/>
<dbReference type="FunFam" id="3.30.310.130:FF:000006">
    <property type="entry name" value="Probable ubiquitin-like-specific protease 2B"/>
    <property type="match status" value="1"/>
</dbReference>
<feature type="domain" description="Ubiquitin-like protease family profile" evidence="8">
    <location>
        <begin position="372"/>
        <end position="566"/>
    </location>
</feature>
<feature type="compositionally biased region" description="Basic and acidic residues" evidence="7">
    <location>
        <begin position="130"/>
        <end position="140"/>
    </location>
</feature>
<dbReference type="InterPro" id="IPR003653">
    <property type="entry name" value="Peptidase_C48_C"/>
</dbReference>
<dbReference type="PANTHER" id="PTHR47764">
    <property type="entry name" value="UBIQUITIN-LIKE-SPECIFIC PROTEASE 2B-RELATED"/>
    <property type="match status" value="1"/>
</dbReference>
<comment type="caution">
    <text evidence="9">The sequence shown here is derived from an EMBL/GenBank/DDBJ whole genome shotgun (WGS) entry which is preliminary data.</text>
</comment>
<evidence type="ECO:0000256" key="1">
    <source>
        <dbReference type="ARBA" id="ARBA00005234"/>
    </source>
</evidence>
<evidence type="ECO:0000256" key="3">
    <source>
        <dbReference type="ARBA" id="ARBA00022786"/>
    </source>
</evidence>
<keyword evidence="10" id="KW-1185">Reference proteome</keyword>
<feature type="region of interest" description="Disordered" evidence="7">
    <location>
        <begin position="618"/>
        <end position="639"/>
    </location>
</feature>
<keyword evidence="3" id="KW-0833">Ubl conjugation pathway</keyword>
<keyword evidence="4" id="KW-0378">Hydrolase</keyword>
<evidence type="ECO:0000256" key="7">
    <source>
        <dbReference type="SAM" id="MobiDB-lite"/>
    </source>
</evidence>
<comment type="similarity">
    <text evidence="1">Belongs to the peptidase C48 family.</text>
</comment>
<evidence type="ECO:0000313" key="10">
    <source>
        <dbReference type="Proteomes" id="UP001163823"/>
    </source>
</evidence>
<evidence type="ECO:0000256" key="2">
    <source>
        <dbReference type="ARBA" id="ARBA00022670"/>
    </source>
</evidence>
<protein>
    <submittedName>
        <fullName evidence="9">Ubiquitin-like-specific protease 2</fullName>
    </submittedName>
</protein>
<dbReference type="GO" id="GO:0008234">
    <property type="term" value="F:cysteine-type peptidase activity"/>
    <property type="evidence" value="ECO:0007669"/>
    <property type="project" value="UniProtKB-KW"/>
</dbReference>
<sequence length="920" mass="102787">MKNSPCSDLGVFDFKEEGEVPEKDSKKHVKNFKNPSLDDQSILKYESLGHVSQVDKVQTMDIGSIPCVDIDAVNNDCNSDKGIPNSPLGASGEKFNNEEKYSHPEAVSVSDSEVHEKHHQFKLDNNQCRHPVEPGNKDSSGDASLPLTSQLDFALSESPPTNEPFDVNSDADECMNEDSTLIPSEIADNGVLSNDLPSNQQFGSSDMENPSTEVVLYPDYVIYQDNYYTGPQLTFSYHGIKINYSTVCGNQGKINFEWAIDNLIDIKCQLYQSVETVMIKLHVISTGMDELNNVCGASGIEELNIAVVDPGWSERYKEITSLNVKYTAIWHVVLEMDMASKGDDSPEQRPYFPNIDEPFDEVIYPKGDGDAVSISKSDVDLLQPDIFVNDTIIDFYIKYLENQIQLEEKHRFHFFNSFFFRKLADLDKNPSSASDGKAAFLRVRKWTRKVNLFEKDYIFIPVNFNLHWSLIVICHPGEVVNFKDEEAANLLKVPCILHMDSIKGTHAGLKNLLQSYLWEEWKERRKEMMEDLSSKFFKMRFVSLELPQQANSSDCGLFLLHYLELFLAEAPANFSPFQITKFSNFLNPDWFPPAEASLKRTLIQRLVFDLLERGYPEASSSSYSDEHDSPKCPENDENENGVEFLSERYSPEIKGSSTIFHTDQGIEITLLSAASSLDPQSVSNSGLVLRELFEPGATAGSLLGRCESFDNRSSGDHLNSAIFPMEEDTDMGEQLIYFSTDSNLQQMAGNSMRVFTEPYLSRGFGAETSYKPAISLQAEHDKTASSPEASNCITYHLEDIGISETCPIANVAGSPGEDKQDENKALLTENIACFTETTGSSSGNLPIAPAAEGSQDSDMLCHSNEKGVPLRPDQKISAMPLHQVSDTVDNKVAPHVDVQMIDDLVPECCEEQAAKRLRLT</sequence>
<evidence type="ECO:0000256" key="5">
    <source>
        <dbReference type="ARBA" id="ARBA00022807"/>
    </source>
</evidence>
<dbReference type="GO" id="GO:0006508">
    <property type="term" value="P:proteolysis"/>
    <property type="evidence" value="ECO:0007669"/>
    <property type="project" value="UniProtKB-KW"/>
</dbReference>
<evidence type="ECO:0000256" key="4">
    <source>
        <dbReference type="ARBA" id="ARBA00022801"/>
    </source>
</evidence>
<dbReference type="PANTHER" id="PTHR47764:SF2">
    <property type="entry name" value="UBIQUITIN-LIKE PROTEASE FAMILY PROFILE DOMAIN-CONTAINING PROTEIN"/>
    <property type="match status" value="1"/>
</dbReference>
<dbReference type="Pfam" id="PF25352">
    <property type="entry name" value="PH_ULP"/>
    <property type="match status" value="1"/>
</dbReference>
<dbReference type="Gene3D" id="1.10.418.20">
    <property type="match status" value="1"/>
</dbReference>
<reference evidence="9" key="1">
    <citation type="journal article" date="2023" name="Science">
        <title>Elucidation of the pathway for biosynthesis of saponin adjuvants from the soapbark tree.</title>
        <authorList>
            <person name="Reed J."/>
            <person name="Orme A."/>
            <person name="El-Demerdash A."/>
            <person name="Owen C."/>
            <person name="Martin L.B.B."/>
            <person name="Misra R.C."/>
            <person name="Kikuchi S."/>
            <person name="Rejzek M."/>
            <person name="Martin A.C."/>
            <person name="Harkess A."/>
            <person name="Leebens-Mack J."/>
            <person name="Louveau T."/>
            <person name="Stephenson M.J."/>
            <person name="Osbourn A."/>
        </authorList>
    </citation>
    <scope>NUCLEOTIDE SEQUENCE</scope>
    <source>
        <strain evidence="9">S10</strain>
    </source>
</reference>
<dbReference type="InterPro" id="IPR038765">
    <property type="entry name" value="Papain-like_cys_pep_sf"/>
</dbReference>
<evidence type="ECO:0000313" key="9">
    <source>
        <dbReference type="EMBL" id="KAJ7965813.1"/>
    </source>
</evidence>
<keyword evidence="2 9" id="KW-0645">Protease</keyword>
<dbReference type="Gene3D" id="3.30.310.130">
    <property type="entry name" value="Ubiquitin-related"/>
    <property type="match status" value="1"/>
</dbReference>
<dbReference type="PROSITE" id="PS50600">
    <property type="entry name" value="ULP_PROTEASE"/>
    <property type="match status" value="1"/>
</dbReference>
<gene>
    <name evidence="9" type="ORF">O6P43_015386</name>
</gene>
<dbReference type="InterPro" id="IPR057375">
    <property type="entry name" value="ULP2A/B_PH"/>
</dbReference>
<dbReference type="AlphaFoldDB" id="A0AAD7LWV5"/>
<keyword evidence="5" id="KW-0788">Thiol protease</keyword>
<dbReference type="SUPFAM" id="SSF54001">
    <property type="entry name" value="Cysteine proteinases"/>
    <property type="match status" value="1"/>
</dbReference>
<comment type="function">
    <text evidence="6">Protease that catalyzes two essential functions in the SUMO pathway: processing of full-length SUMOs to their mature forms and deconjugation of SUMO from targeted proteins.</text>
</comment>
<name>A0AAD7LWV5_QUISA</name>
<evidence type="ECO:0000259" key="8">
    <source>
        <dbReference type="PROSITE" id="PS50600"/>
    </source>
</evidence>
<accession>A0AAD7LWV5</accession>
<dbReference type="Pfam" id="PF02902">
    <property type="entry name" value="Peptidase_C48"/>
    <property type="match status" value="1"/>
</dbReference>
<feature type="region of interest" description="Disordered" evidence="7">
    <location>
        <begin position="83"/>
        <end position="146"/>
    </location>
</feature>